<feature type="non-terminal residue" evidence="9">
    <location>
        <position position="1"/>
    </location>
</feature>
<keyword evidence="5" id="KW-0067">ATP-binding</keyword>
<dbReference type="GO" id="GO:0004386">
    <property type="term" value="F:helicase activity"/>
    <property type="evidence" value="ECO:0007669"/>
    <property type="project" value="UniProtKB-KW"/>
</dbReference>
<keyword evidence="7" id="KW-0539">Nucleus</keyword>
<dbReference type="OrthoDB" id="2020972at2759"/>
<evidence type="ECO:0000256" key="7">
    <source>
        <dbReference type="ARBA" id="ARBA00023242"/>
    </source>
</evidence>
<proteinExistence type="inferred from homology"/>
<dbReference type="GO" id="GO:0016887">
    <property type="term" value="F:ATP hydrolysis activity"/>
    <property type="evidence" value="ECO:0007669"/>
    <property type="project" value="InterPro"/>
</dbReference>
<comment type="similarity">
    <text evidence="2">Belongs to the SNF2/RAD54 helicase family.</text>
</comment>
<dbReference type="AlphaFoldDB" id="A0A9Q9Y5E3"/>
<keyword evidence="4" id="KW-0378">Hydrolase</keyword>
<dbReference type="GO" id="GO:0005634">
    <property type="term" value="C:nucleus"/>
    <property type="evidence" value="ECO:0007669"/>
    <property type="project" value="UniProtKB-SubCell"/>
</dbReference>
<dbReference type="GO" id="GO:0003677">
    <property type="term" value="F:DNA binding"/>
    <property type="evidence" value="ECO:0007669"/>
    <property type="project" value="UniProtKB-KW"/>
</dbReference>
<dbReference type="GO" id="GO:0005524">
    <property type="term" value="F:ATP binding"/>
    <property type="evidence" value="ECO:0007669"/>
    <property type="project" value="UniProtKB-KW"/>
</dbReference>
<evidence type="ECO:0000256" key="8">
    <source>
        <dbReference type="SAM" id="MobiDB-lite"/>
    </source>
</evidence>
<comment type="subcellular location">
    <subcellularLocation>
        <location evidence="1">Nucleus</location>
    </subcellularLocation>
</comment>
<accession>A0A9Q9Y5E3</accession>
<dbReference type="RefSeq" id="XP_042613316.1">
    <property type="nucleotide sequence ID" value="XM_042757382.1"/>
</dbReference>
<gene>
    <name evidence="9" type="primary">LOC122145166</name>
</gene>
<dbReference type="GeneID" id="122145166"/>
<keyword evidence="3" id="KW-0547">Nucleotide-binding</keyword>
<dbReference type="Proteomes" id="UP001155660">
    <property type="component" value="Chromosome A5"/>
</dbReference>
<evidence type="ECO:0000313" key="9">
    <source>
        <dbReference type="RefSeq" id="XP_042613316.1"/>
    </source>
</evidence>
<dbReference type="KEGG" id="ccar:122145166"/>
<organism evidence="9">
    <name type="scientific">Cyprinus carpio</name>
    <name type="common">Common carp</name>
    <dbReference type="NCBI Taxonomy" id="7962"/>
    <lineage>
        <taxon>Eukaryota</taxon>
        <taxon>Metazoa</taxon>
        <taxon>Chordata</taxon>
        <taxon>Craniata</taxon>
        <taxon>Vertebrata</taxon>
        <taxon>Euteleostomi</taxon>
        <taxon>Actinopterygii</taxon>
        <taxon>Neopterygii</taxon>
        <taxon>Teleostei</taxon>
        <taxon>Ostariophysi</taxon>
        <taxon>Cypriniformes</taxon>
        <taxon>Cyprinidae</taxon>
        <taxon>Cyprininae</taxon>
        <taxon>Cyprinus</taxon>
    </lineage>
</organism>
<evidence type="ECO:0000256" key="1">
    <source>
        <dbReference type="ARBA" id="ARBA00004123"/>
    </source>
</evidence>
<keyword evidence="4" id="KW-0347">Helicase</keyword>
<sequence length="179" mass="19408">YNITLRFLSYHLTLAYTEPNSVFVLGKGVGVNNWFQDLHVLSLIWTHPWCLAQLNRNKGEKEEPAPVFTGLGAGLVSDSVKPNDSEGREPTSAGLVGDGERNTDPVSFVSGSNQNPDVTNTATMEISGGEAGFVVGNGPSADWYLPFVTVADAKVLKHSGKLQSLLEILHWAEKLQDKV</sequence>
<protein>
    <submittedName>
        <fullName evidence="9">Transcriptional regulator ATRX-like</fullName>
    </submittedName>
</protein>
<evidence type="ECO:0000256" key="4">
    <source>
        <dbReference type="ARBA" id="ARBA00022806"/>
    </source>
</evidence>
<evidence type="ECO:0000256" key="3">
    <source>
        <dbReference type="ARBA" id="ARBA00022741"/>
    </source>
</evidence>
<evidence type="ECO:0000256" key="2">
    <source>
        <dbReference type="ARBA" id="ARBA00007025"/>
    </source>
</evidence>
<feature type="region of interest" description="Disordered" evidence="8">
    <location>
        <begin position="78"/>
        <end position="116"/>
    </location>
</feature>
<evidence type="ECO:0000256" key="6">
    <source>
        <dbReference type="ARBA" id="ARBA00023125"/>
    </source>
</evidence>
<keyword evidence="6" id="KW-0238">DNA-binding</keyword>
<dbReference type="PANTHER" id="PTHR45797">
    <property type="entry name" value="RAD54-LIKE"/>
    <property type="match status" value="1"/>
</dbReference>
<name>A0A9Q9Y5E3_CYPCA</name>
<evidence type="ECO:0000256" key="5">
    <source>
        <dbReference type="ARBA" id="ARBA00022840"/>
    </source>
</evidence>
<dbReference type="InterPro" id="IPR044574">
    <property type="entry name" value="ARIP4-like"/>
</dbReference>
<reference evidence="9" key="1">
    <citation type="submission" date="2025-08" db="UniProtKB">
        <authorList>
            <consortium name="RefSeq"/>
        </authorList>
    </citation>
    <scope>IDENTIFICATION</scope>
    <source>
        <tissue evidence="9">Muscle</tissue>
    </source>
</reference>
<dbReference type="PANTHER" id="PTHR45797:SF3">
    <property type="entry name" value="TRANSCRIPTIONAL REGULATOR ATRX HOMOLOG"/>
    <property type="match status" value="1"/>
</dbReference>